<protein>
    <submittedName>
        <fullName evidence="2">MiaA</fullName>
        <ecNumber evidence="2">2.5.1.75</ecNumber>
    </submittedName>
</protein>
<dbReference type="AlphaFoldDB" id="A0A6J7ZWM4"/>
<keyword evidence="3" id="KW-1185">Reference proteome</keyword>
<dbReference type="Gene3D" id="3.40.50.300">
    <property type="entry name" value="P-loop containing nucleotide triphosphate hydrolases"/>
    <property type="match status" value="1"/>
</dbReference>
<reference evidence="2 3" key="1">
    <citation type="submission" date="2020-06" db="EMBL/GenBank/DDBJ databases">
        <authorList>
            <person name="Li R."/>
            <person name="Bekaert M."/>
        </authorList>
    </citation>
    <scope>NUCLEOTIDE SEQUENCE [LARGE SCALE GENOMIC DNA]</scope>
    <source>
        <strain evidence="3">wild</strain>
    </source>
</reference>
<proteinExistence type="predicted"/>
<dbReference type="EC" id="2.5.1.75" evidence="2"/>
<name>A0A6J7ZWM4_MYTCO</name>
<evidence type="ECO:0000313" key="3">
    <source>
        <dbReference type="Proteomes" id="UP000507470"/>
    </source>
</evidence>
<keyword evidence="2" id="KW-0808">Transferase</keyword>
<accession>A0A6J7ZWM4</accession>
<organism evidence="2 3">
    <name type="scientific">Mytilus coruscus</name>
    <name type="common">Sea mussel</name>
    <dbReference type="NCBI Taxonomy" id="42192"/>
    <lineage>
        <taxon>Eukaryota</taxon>
        <taxon>Metazoa</taxon>
        <taxon>Spiralia</taxon>
        <taxon>Lophotrochozoa</taxon>
        <taxon>Mollusca</taxon>
        <taxon>Bivalvia</taxon>
        <taxon>Autobranchia</taxon>
        <taxon>Pteriomorphia</taxon>
        <taxon>Mytilida</taxon>
        <taxon>Mytiloidea</taxon>
        <taxon>Mytilidae</taxon>
        <taxon>Mytilinae</taxon>
        <taxon>Mytilus</taxon>
    </lineage>
</organism>
<dbReference type="InterPro" id="IPR049050">
    <property type="entry name" value="nSTAND3"/>
</dbReference>
<feature type="domain" description="Novel STAND NTPase 3" evidence="1">
    <location>
        <begin position="16"/>
        <end position="169"/>
    </location>
</feature>
<dbReference type="InterPro" id="IPR027417">
    <property type="entry name" value="P-loop_NTPase"/>
</dbReference>
<sequence>MQEETLMNWSNELAKFVVTKASQSIYQRIQMDKLVAIIGSTGTGKSACAKNIALRLKNEYGYTIVSARQPSDITQYVLPGTNQVFIIDDFIGKNAFDEAEAVSWEEGPFIYKILSTNDQTKVILTCRKSIWNPEICERFRLSASVCDLHTDELRLTLLERRTICEAYLEKSYINAIKDEIIIMYPFLPSLCSIFSSKTLVQ</sequence>
<dbReference type="SUPFAM" id="SSF52540">
    <property type="entry name" value="P-loop containing nucleoside triphosphate hydrolases"/>
    <property type="match status" value="1"/>
</dbReference>
<evidence type="ECO:0000259" key="1">
    <source>
        <dbReference type="Pfam" id="PF20720"/>
    </source>
</evidence>
<dbReference type="EMBL" id="CACVKT020000167">
    <property type="protein sequence ID" value="CAC5356691.1"/>
    <property type="molecule type" value="Genomic_DNA"/>
</dbReference>
<evidence type="ECO:0000313" key="2">
    <source>
        <dbReference type="EMBL" id="CAC5356691.1"/>
    </source>
</evidence>
<dbReference type="GO" id="GO:0052381">
    <property type="term" value="F:tRNA dimethylallyltransferase activity"/>
    <property type="evidence" value="ECO:0007669"/>
    <property type="project" value="UniProtKB-EC"/>
</dbReference>
<dbReference type="Proteomes" id="UP000507470">
    <property type="component" value="Unassembled WGS sequence"/>
</dbReference>
<gene>
    <name evidence="2" type="ORF">MCOR_713</name>
</gene>
<dbReference type="OrthoDB" id="6192984at2759"/>
<dbReference type="Pfam" id="PF20720">
    <property type="entry name" value="nSTAND3"/>
    <property type="match status" value="1"/>
</dbReference>